<dbReference type="EMBL" id="FAVB01000002">
    <property type="protein sequence ID" value="CUU79166.1"/>
    <property type="molecule type" value="Genomic_DNA"/>
</dbReference>
<dbReference type="AlphaFoldDB" id="A0A0S4SF74"/>
<gene>
    <name evidence="2" type="ORF">ERS686654_01041</name>
</gene>
<evidence type="ECO:0000313" key="2">
    <source>
        <dbReference type="EMBL" id="CUU79166.1"/>
    </source>
</evidence>
<keyword evidence="1" id="KW-0732">Signal</keyword>
<dbReference type="SUPFAM" id="SSF51182">
    <property type="entry name" value="RmlC-like cupins"/>
    <property type="match status" value="1"/>
</dbReference>
<dbReference type="Gene3D" id="2.60.120.10">
    <property type="entry name" value="Jelly Rolls"/>
    <property type="match status" value="1"/>
</dbReference>
<reference evidence="2 3" key="1">
    <citation type="submission" date="2015-11" db="EMBL/GenBank/DDBJ databases">
        <authorList>
            <consortium name="Pathogen Informatics"/>
        </authorList>
    </citation>
    <scope>NUCLEOTIDE SEQUENCE [LARGE SCALE GENOMIC DNA]</scope>
    <source>
        <strain evidence="2 3">006A-0059</strain>
    </source>
</reference>
<dbReference type="InterPro" id="IPR047263">
    <property type="entry name" value="HNL-like_cupin"/>
</dbReference>
<dbReference type="RefSeq" id="WP_059429362.1">
    <property type="nucleotide sequence ID" value="NZ_FAVB01000002.1"/>
</dbReference>
<dbReference type="InterPro" id="IPR014710">
    <property type="entry name" value="RmlC-like_jellyroll"/>
</dbReference>
<feature type="signal peptide" evidence="1">
    <location>
        <begin position="1"/>
        <end position="20"/>
    </location>
</feature>
<evidence type="ECO:0000256" key="1">
    <source>
        <dbReference type="SAM" id="SignalP"/>
    </source>
</evidence>
<evidence type="ECO:0000313" key="3">
    <source>
        <dbReference type="Proteomes" id="UP000052237"/>
    </source>
</evidence>
<dbReference type="Proteomes" id="UP000052237">
    <property type="component" value="Unassembled WGS sequence"/>
</dbReference>
<organism evidence="2 3">
    <name type="scientific">Campylobacter hyointestinalis subsp. hyointestinalis</name>
    <dbReference type="NCBI Taxonomy" id="91352"/>
    <lineage>
        <taxon>Bacteria</taxon>
        <taxon>Pseudomonadati</taxon>
        <taxon>Campylobacterota</taxon>
        <taxon>Epsilonproteobacteria</taxon>
        <taxon>Campylobacterales</taxon>
        <taxon>Campylobacteraceae</taxon>
        <taxon>Campylobacter</taxon>
    </lineage>
</organism>
<dbReference type="PANTHER" id="PTHR43698">
    <property type="entry name" value="RIBD C-TERMINAL DOMAIN CONTAINING PROTEIN"/>
    <property type="match status" value="1"/>
</dbReference>
<dbReference type="CDD" id="cd02233">
    <property type="entry name" value="cupin_HNL-like"/>
    <property type="match status" value="1"/>
</dbReference>
<name>A0A0S4SF74_CAMHY</name>
<proteinExistence type="predicted"/>
<sequence>MKKLLSSLTILTLLGGTIMADEAKNFKQPFELGEINPYSKFFTGTTYLNNLDDGKSGRKVNISNVTFEPCSRTDWYYHTAGQALVVTAGSGIYKSAGKVARIIEPGDIVKIDTNEKHFHAGGATTWMAHLSIMDAKDNKTVWLEKVSDEEYKAAAKEATKQSND</sequence>
<accession>A0A0S4SF74</accession>
<keyword evidence="3" id="KW-1185">Reference proteome</keyword>
<dbReference type="InterPro" id="IPR011051">
    <property type="entry name" value="RmlC_Cupin_sf"/>
</dbReference>
<protein>
    <submittedName>
        <fullName evidence="2">Cupin</fullName>
    </submittedName>
</protein>
<feature type="chain" id="PRO_5009799907" evidence="1">
    <location>
        <begin position="21"/>
        <end position="164"/>
    </location>
</feature>
<dbReference type="PANTHER" id="PTHR43698:SF1">
    <property type="entry name" value="BLL4564 PROTEIN"/>
    <property type="match status" value="1"/>
</dbReference>
<comment type="caution">
    <text evidence="2">The sequence shown here is derived from an EMBL/GenBank/DDBJ whole genome shotgun (WGS) entry which is preliminary data.</text>
</comment>